<reference evidence="1" key="1">
    <citation type="submission" date="2022-01" db="EMBL/GenBank/DDBJ databases">
        <title>Draft genome sequence of Sabulilitoribacter arenilitoris KCTC 52401.</title>
        <authorList>
            <person name="Oh J.-S."/>
        </authorList>
    </citation>
    <scope>NUCLEOTIDE SEQUENCE</scope>
    <source>
        <strain evidence="1">HMF6543</strain>
    </source>
</reference>
<name>A0AAE3EQZ3_9FLAO</name>
<comment type="caution">
    <text evidence="1">The sequence shown here is derived from an EMBL/GenBank/DDBJ whole genome shotgun (WGS) entry which is preliminary data.</text>
</comment>
<protein>
    <submittedName>
        <fullName evidence="1">Uncharacterized protein</fullName>
    </submittedName>
</protein>
<evidence type="ECO:0000313" key="2">
    <source>
        <dbReference type="Proteomes" id="UP001199795"/>
    </source>
</evidence>
<gene>
    <name evidence="1" type="ORF">L3X37_13815</name>
</gene>
<evidence type="ECO:0000313" key="1">
    <source>
        <dbReference type="EMBL" id="MCF7569426.1"/>
    </source>
</evidence>
<keyword evidence="2" id="KW-1185">Reference proteome</keyword>
<sequence>MTTLVLAFIGTYYIELLYRRIILGKRWEVELNIFNNNLKTIDFIEQEADFKLAQSHLYK</sequence>
<dbReference type="RefSeq" id="WP_237240756.1">
    <property type="nucleotide sequence ID" value="NZ_JAKKDU010000019.1"/>
</dbReference>
<proteinExistence type="predicted"/>
<organism evidence="1 2">
    <name type="scientific">Wocania arenilitoris</name>
    <dbReference type="NCBI Taxonomy" id="2044858"/>
    <lineage>
        <taxon>Bacteria</taxon>
        <taxon>Pseudomonadati</taxon>
        <taxon>Bacteroidota</taxon>
        <taxon>Flavobacteriia</taxon>
        <taxon>Flavobacteriales</taxon>
        <taxon>Flavobacteriaceae</taxon>
        <taxon>Wocania</taxon>
    </lineage>
</organism>
<dbReference type="EMBL" id="JAKKDU010000019">
    <property type="protein sequence ID" value="MCF7569426.1"/>
    <property type="molecule type" value="Genomic_DNA"/>
</dbReference>
<accession>A0AAE3EQZ3</accession>
<dbReference type="Proteomes" id="UP001199795">
    <property type="component" value="Unassembled WGS sequence"/>
</dbReference>
<dbReference type="AlphaFoldDB" id="A0AAE3EQZ3"/>